<feature type="transmembrane region" description="Helical" evidence="8">
    <location>
        <begin position="233"/>
        <end position="249"/>
    </location>
</feature>
<dbReference type="InterPro" id="IPR002781">
    <property type="entry name" value="TM_pro_TauE-like"/>
</dbReference>
<dbReference type="PANTHER" id="PTHR30269">
    <property type="entry name" value="TRANSMEMBRANE PROTEIN YFCA"/>
    <property type="match status" value="1"/>
</dbReference>
<accession>A0A1I6D3F3</accession>
<dbReference type="Pfam" id="PF01925">
    <property type="entry name" value="TauE"/>
    <property type="match status" value="1"/>
</dbReference>
<evidence type="ECO:0000256" key="4">
    <source>
        <dbReference type="ARBA" id="ARBA00022475"/>
    </source>
</evidence>
<evidence type="ECO:0000256" key="3">
    <source>
        <dbReference type="ARBA" id="ARBA00022448"/>
    </source>
</evidence>
<dbReference type="Proteomes" id="UP000199302">
    <property type="component" value="Unassembled WGS sequence"/>
</dbReference>
<dbReference type="OrthoDB" id="9800873at2"/>
<evidence type="ECO:0000256" key="1">
    <source>
        <dbReference type="ARBA" id="ARBA00004651"/>
    </source>
</evidence>
<keyword evidence="5 8" id="KW-0812">Transmembrane</keyword>
<feature type="transmembrane region" description="Helical" evidence="8">
    <location>
        <begin position="204"/>
        <end position="221"/>
    </location>
</feature>
<evidence type="ECO:0000256" key="2">
    <source>
        <dbReference type="ARBA" id="ARBA00009142"/>
    </source>
</evidence>
<feature type="transmembrane region" description="Helical" evidence="8">
    <location>
        <begin position="81"/>
        <end position="100"/>
    </location>
</feature>
<keyword evidence="4 8" id="KW-1003">Cell membrane</keyword>
<feature type="transmembrane region" description="Helical" evidence="8">
    <location>
        <begin position="179"/>
        <end position="198"/>
    </location>
</feature>
<dbReference type="PANTHER" id="PTHR30269:SF32">
    <property type="entry name" value="MEMBRANE TRANSPORTER PROTEIN-RELATED"/>
    <property type="match status" value="1"/>
</dbReference>
<evidence type="ECO:0000256" key="6">
    <source>
        <dbReference type="ARBA" id="ARBA00022989"/>
    </source>
</evidence>
<comment type="subcellular location">
    <subcellularLocation>
        <location evidence="1 8">Cell membrane</location>
        <topology evidence="1 8">Multi-pass membrane protein</topology>
    </subcellularLocation>
</comment>
<evidence type="ECO:0000256" key="7">
    <source>
        <dbReference type="ARBA" id="ARBA00023136"/>
    </source>
</evidence>
<feature type="transmembrane region" description="Helical" evidence="8">
    <location>
        <begin position="107"/>
        <end position="131"/>
    </location>
</feature>
<name>A0A1I6D3F3_9RHOB</name>
<keyword evidence="6 8" id="KW-1133">Transmembrane helix</keyword>
<dbReference type="AlphaFoldDB" id="A0A1I6D3F3"/>
<evidence type="ECO:0000256" key="8">
    <source>
        <dbReference type="RuleBase" id="RU363041"/>
    </source>
</evidence>
<reference evidence="9 10" key="1">
    <citation type="submission" date="2016-10" db="EMBL/GenBank/DDBJ databases">
        <authorList>
            <person name="de Groot N.N."/>
        </authorList>
    </citation>
    <scope>NUCLEOTIDE SEQUENCE [LARGE SCALE GENOMIC DNA]</scope>
    <source>
        <strain evidence="10">KMM 9023,NRIC 0796,JCM 17311,KCTC 23692</strain>
    </source>
</reference>
<evidence type="ECO:0000313" key="10">
    <source>
        <dbReference type="Proteomes" id="UP000199302"/>
    </source>
</evidence>
<feature type="transmembrane region" description="Helical" evidence="8">
    <location>
        <begin position="50"/>
        <end position="69"/>
    </location>
</feature>
<keyword evidence="7 8" id="KW-0472">Membrane</keyword>
<dbReference type="RefSeq" id="WP_092076578.1">
    <property type="nucleotide sequence ID" value="NZ_FOYI01000002.1"/>
</dbReference>
<dbReference type="EMBL" id="FOYI01000002">
    <property type="protein sequence ID" value="SFQ99891.1"/>
    <property type="molecule type" value="Genomic_DNA"/>
</dbReference>
<feature type="transmembrane region" description="Helical" evidence="8">
    <location>
        <begin position="12"/>
        <end position="38"/>
    </location>
</feature>
<keyword evidence="3" id="KW-0813">Transport</keyword>
<evidence type="ECO:0000313" key="9">
    <source>
        <dbReference type="EMBL" id="SFQ99891.1"/>
    </source>
</evidence>
<evidence type="ECO:0000256" key="5">
    <source>
        <dbReference type="ARBA" id="ARBA00022692"/>
    </source>
</evidence>
<comment type="similarity">
    <text evidence="2 8">Belongs to the 4-toluene sulfonate uptake permease (TSUP) (TC 2.A.102) family.</text>
</comment>
<sequence length="255" mass="26988">MDILADLLSPLALLIALGVALFAGVIKGLVGFAMPMIMISGLSSVMAPELALAALIGPTLVTNLLQAFGEGWRAFVQTAKRFRIFLLMGLVMLLLAAQLVSLLPQNLLLLFIAVPIILFAALQLAGVPLVLRRATPTIEAIVGAFAGFIGGLSGVWGPPTVAYLSALNTEKREHIRTQGVIYGLGAIALVFAHIGSGVLTAKTAPLSIVMILPALVGMYVGRKLQDRIDQDTFRRATLLVLLIAGMNLLRRGLFA</sequence>
<gene>
    <name evidence="9" type="ORF">SAMN04515673_10247</name>
</gene>
<protein>
    <recommendedName>
        <fullName evidence="8">Probable membrane transporter protein</fullName>
    </recommendedName>
</protein>
<proteinExistence type="inferred from homology"/>
<keyword evidence="10" id="KW-1185">Reference proteome</keyword>
<organism evidence="9 10">
    <name type="scientific">Poseidonocella sedimentorum</name>
    <dbReference type="NCBI Taxonomy" id="871652"/>
    <lineage>
        <taxon>Bacteria</taxon>
        <taxon>Pseudomonadati</taxon>
        <taxon>Pseudomonadota</taxon>
        <taxon>Alphaproteobacteria</taxon>
        <taxon>Rhodobacterales</taxon>
        <taxon>Roseobacteraceae</taxon>
        <taxon>Poseidonocella</taxon>
    </lineage>
</organism>
<dbReference type="GO" id="GO:0005886">
    <property type="term" value="C:plasma membrane"/>
    <property type="evidence" value="ECO:0007669"/>
    <property type="project" value="UniProtKB-SubCell"/>
</dbReference>
<dbReference type="InterPro" id="IPR052017">
    <property type="entry name" value="TSUP"/>
</dbReference>
<dbReference type="STRING" id="871652.SAMN04515673_10247"/>
<feature type="transmembrane region" description="Helical" evidence="8">
    <location>
        <begin position="143"/>
        <end position="167"/>
    </location>
</feature>